<evidence type="ECO:0000313" key="3">
    <source>
        <dbReference type="EMBL" id="OYN81689.1"/>
    </source>
</evidence>
<protein>
    <recommendedName>
        <fullName evidence="5">DUF732 domain-containing protein</fullName>
    </recommendedName>
</protein>
<sequence>MNKHLAIGIGALGAAAASFAMLGSGVASATNEYTGQTYADAVQAISGAGQSATIATRVGSFLPTEQCLVTGSRNADFLDSSGTNPGGRVLLYLNCNNAFATAGVPGNSVASPEGRQARTSYEEKIAEQQAQANESESSELQQTGNVPGVAGQVAGG</sequence>
<dbReference type="RefSeq" id="WP_094476999.1">
    <property type="nucleotide sequence ID" value="NZ_JACKSC010000181.1"/>
</dbReference>
<feature type="region of interest" description="Disordered" evidence="1">
    <location>
        <begin position="104"/>
        <end position="156"/>
    </location>
</feature>
<evidence type="ECO:0000256" key="1">
    <source>
        <dbReference type="SAM" id="MobiDB-lite"/>
    </source>
</evidence>
<feature type="compositionally biased region" description="Polar residues" evidence="1">
    <location>
        <begin position="128"/>
        <end position="145"/>
    </location>
</feature>
<proteinExistence type="predicted"/>
<name>A0A255DQH3_9MYCO</name>
<feature type="chain" id="PRO_5012265147" description="DUF732 domain-containing protein" evidence="2">
    <location>
        <begin position="30"/>
        <end position="156"/>
    </location>
</feature>
<accession>A0A255DQH3</accession>
<evidence type="ECO:0008006" key="5">
    <source>
        <dbReference type="Google" id="ProtNLM"/>
    </source>
</evidence>
<evidence type="ECO:0000256" key="2">
    <source>
        <dbReference type="SAM" id="SignalP"/>
    </source>
</evidence>
<gene>
    <name evidence="3" type="ORF">CG716_04830</name>
</gene>
<organism evidence="3 4">
    <name type="scientific">Mycolicibacterium sphagni</name>
    <dbReference type="NCBI Taxonomy" id="1786"/>
    <lineage>
        <taxon>Bacteria</taxon>
        <taxon>Bacillati</taxon>
        <taxon>Actinomycetota</taxon>
        <taxon>Actinomycetes</taxon>
        <taxon>Mycobacteriales</taxon>
        <taxon>Mycobacteriaceae</taxon>
        <taxon>Mycolicibacterium</taxon>
    </lineage>
</organism>
<dbReference type="OrthoDB" id="4728994at2"/>
<keyword evidence="4" id="KW-1185">Reference proteome</keyword>
<feature type="signal peptide" evidence="2">
    <location>
        <begin position="1"/>
        <end position="29"/>
    </location>
</feature>
<dbReference type="Proteomes" id="UP000216063">
    <property type="component" value="Unassembled WGS sequence"/>
</dbReference>
<evidence type="ECO:0000313" key="4">
    <source>
        <dbReference type="Proteomes" id="UP000216063"/>
    </source>
</evidence>
<reference evidence="3 4" key="1">
    <citation type="submission" date="2017-07" db="EMBL/GenBank/DDBJ databases">
        <title>The new phylogeny of genus Mycobacterium.</title>
        <authorList>
            <person name="Tortoli E."/>
            <person name="Trovato A."/>
            <person name="Cirillo D.M."/>
        </authorList>
    </citation>
    <scope>NUCLEOTIDE SEQUENCE [LARGE SCALE GENOMIC DNA]</scope>
    <source>
        <strain evidence="3 4">ATCC 33027</strain>
    </source>
</reference>
<dbReference type="EMBL" id="NOZR01000003">
    <property type="protein sequence ID" value="OYN81689.1"/>
    <property type="molecule type" value="Genomic_DNA"/>
</dbReference>
<dbReference type="AlphaFoldDB" id="A0A255DQH3"/>
<comment type="caution">
    <text evidence="3">The sequence shown here is derived from an EMBL/GenBank/DDBJ whole genome shotgun (WGS) entry which is preliminary data.</text>
</comment>
<keyword evidence="2" id="KW-0732">Signal</keyword>